<evidence type="ECO:0000313" key="9">
    <source>
        <dbReference type="EMBL" id="CAG7817062.1"/>
    </source>
</evidence>
<dbReference type="InterPro" id="IPR007599">
    <property type="entry name" value="DER1"/>
</dbReference>
<proteinExistence type="inferred from homology"/>
<feature type="transmembrane region" description="Helical" evidence="7">
    <location>
        <begin position="154"/>
        <end position="186"/>
    </location>
</feature>
<evidence type="ECO:0000256" key="3">
    <source>
        <dbReference type="ARBA" id="ARBA00022692"/>
    </source>
</evidence>
<dbReference type="EMBL" id="CAJVCH010385435">
    <property type="protein sequence ID" value="CAG7817062.1"/>
    <property type="molecule type" value="Genomic_DNA"/>
</dbReference>
<feature type="transmembrane region" description="Helical" evidence="7">
    <location>
        <begin position="101"/>
        <end position="122"/>
    </location>
</feature>
<evidence type="ECO:0000256" key="6">
    <source>
        <dbReference type="ARBA" id="ARBA00023136"/>
    </source>
</evidence>
<protein>
    <recommendedName>
        <fullName evidence="7">Derlin</fullName>
    </recommendedName>
</protein>
<evidence type="ECO:0000256" key="2">
    <source>
        <dbReference type="ARBA" id="ARBA00008917"/>
    </source>
</evidence>
<sequence>MDEVSTWFNSLPRFTRYWFGGTVSFSLLARFGILSPRYLVLLYDLFIKEFQIWRPATALFFYPISPQTGFHFLINLYFLINYSKLLETGVFATRPADYATMLLFNWAVCVVTALFMNMMTLMDPMVLSVLYVWCQLNKDVTVNFWFGTQFKAMYLPWVLFGFNLILSGGGMSELIGILVGHLYFFLKFQYPQQYGGPPLLGTPSILENWFPPPRGGMGGFGIPPEARAPAGASPAGNPAGPAGGGRSMFGGHSWGRGQQLGNQ</sequence>
<feature type="compositionally biased region" description="Gly residues" evidence="8">
    <location>
        <begin position="241"/>
        <end position="254"/>
    </location>
</feature>
<evidence type="ECO:0000256" key="7">
    <source>
        <dbReference type="RuleBase" id="RU363059"/>
    </source>
</evidence>
<dbReference type="Pfam" id="PF04511">
    <property type="entry name" value="DER1"/>
    <property type="match status" value="1"/>
</dbReference>
<dbReference type="GO" id="GO:0006950">
    <property type="term" value="P:response to stress"/>
    <property type="evidence" value="ECO:0007669"/>
    <property type="project" value="UniProtKB-ARBA"/>
</dbReference>
<dbReference type="PANTHER" id="PTHR11009">
    <property type="entry name" value="DER1-LIKE PROTEIN, DERLIN"/>
    <property type="match status" value="1"/>
</dbReference>
<evidence type="ECO:0000256" key="1">
    <source>
        <dbReference type="ARBA" id="ARBA00004477"/>
    </source>
</evidence>
<feature type="compositionally biased region" description="Low complexity" evidence="8">
    <location>
        <begin position="227"/>
        <end position="240"/>
    </location>
</feature>
<keyword evidence="6 7" id="KW-0472">Membrane</keyword>
<evidence type="ECO:0000313" key="10">
    <source>
        <dbReference type="Proteomes" id="UP000708208"/>
    </source>
</evidence>
<comment type="caution">
    <text evidence="9">The sequence shown here is derived from an EMBL/GenBank/DDBJ whole genome shotgun (WGS) entry which is preliminary data.</text>
</comment>
<name>A0A8J2PBU0_9HEXA</name>
<comment type="similarity">
    <text evidence="2 7">Belongs to the derlin family.</text>
</comment>
<comment type="function">
    <text evidence="7">May be involved in the degradation of misfolded endoplasmic reticulum (ER) luminal proteins.</text>
</comment>
<keyword evidence="3 7" id="KW-0812">Transmembrane</keyword>
<keyword evidence="10" id="KW-1185">Reference proteome</keyword>
<keyword evidence="5 7" id="KW-1133">Transmembrane helix</keyword>
<evidence type="ECO:0000256" key="8">
    <source>
        <dbReference type="SAM" id="MobiDB-lite"/>
    </source>
</evidence>
<evidence type="ECO:0000256" key="5">
    <source>
        <dbReference type="ARBA" id="ARBA00022989"/>
    </source>
</evidence>
<comment type="subcellular location">
    <subcellularLocation>
        <location evidence="1 7">Endoplasmic reticulum membrane</location>
        <topology evidence="1 7">Multi-pass membrane protein</topology>
    </subcellularLocation>
</comment>
<feature type="region of interest" description="Disordered" evidence="8">
    <location>
        <begin position="227"/>
        <end position="263"/>
    </location>
</feature>
<dbReference type="GO" id="GO:0005789">
    <property type="term" value="C:endoplasmic reticulum membrane"/>
    <property type="evidence" value="ECO:0007669"/>
    <property type="project" value="UniProtKB-SubCell"/>
</dbReference>
<feature type="transmembrane region" description="Helical" evidence="7">
    <location>
        <begin position="17"/>
        <end position="39"/>
    </location>
</feature>
<gene>
    <name evidence="9" type="ORF">AFUS01_LOCUS27649</name>
</gene>
<feature type="transmembrane region" description="Helical" evidence="7">
    <location>
        <begin position="59"/>
        <end position="80"/>
    </location>
</feature>
<dbReference type="OrthoDB" id="19102at2759"/>
<organism evidence="9 10">
    <name type="scientific">Allacma fusca</name>
    <dbReference type="NCBI Taxonomy" id="39272"/>
    <lineage>
        <taxon>Eukaryota</taxon>
        <taxon>Metazoa</taxon>
        <taxon>Ecdysozoa</taxon>
        <taxon>Arthropoda</taxon>
        <taxon>Hexapoda</taxon>
        <taxon>Collembola</taxon>
        <taxon>Symphypleona</taxon>
        <taxon>Sminthuridae</taxon>
        <taxon>Allacma</taxon>
    </lineage>
</organism>
<reference evidence="9" key="1">
    <citation type="submission" date="2021-06" db="EMBL/GenBank/DDBJ databases">
        <authorList>
            <person name="Hodson N. C."/>
            <person name="Mongue J. A."/>
            <person name="Jaron S. K."/>
        </authorList>
    </citation>
    <scope>NUCLEOTIDE SEQUENCE</scope>
</reference>
<accession>A0A8J2PBU0</accession>
<keyword evidence="4 7" id="KW-0256">Endoplasmic reticulum</keyword>
<evidence type="ECO:0000256" key="4">
    <source>
        <dbReference type="ARBA" id="ARBA00022824"/>
    </source>
</evidence>
<dbReference type="Proteomes" id="UP000708208">
    <property type="component" value="Unassembled WGS sequence"/>
</dbReference>
<dbReference type="AlphaFoldDB" id="A0A8J2PBU0"/>